<comment type="subcellular location">
    <subcellularLocation>
        <location evidence="1">Membrane</location>
        <topology evidence="1">Multi-pass membrane protein</topology>
    </subcellularLocation>
</comment>
<comment type="similarity">
    <text evidence="2">Belongs to the VKOR family.</text>
</comment>
<evidence type="ECO:0000256" key="4">
    <source>
        <dbReference type="ARBA" id="ARBA00022719"/>
    </source>
</evidence>
<gene>
    <name evidence="12" type="ORF">EGT74_01590</name>
</gene>
<dbReference type="EMBL" id="RPDH01000001">
    <property type="protein sequence ID" value="RPE12276.1"/>
    <property type="molecule type" value="Genomic_DNA"/>
</dbReference>
<dbReference type="Gene3D" id="3.40.30.10">
    <property type="entry name" value="Glutaredoxin"/>
    <property type="match status" value="1"/>
</dbReference>
<dbReference type="InterPro" id="IPR036249">
    <property type="entry name" value="Thioredoxin-like_sf"/>
</dbReference>
<keyword evidence="6" id="KW-0560">Oxidoreductase</keyword>
<evidence type="ECO:0000256" key="2">
    <source>
        <dbReference type="ARBA" id="ARBA00006214"/>
    </source>
</evidence>
<dbReference type="Proteomes" id="UP000278351">
    <property type="component" value="Unassembled WGS sequence"/>
</dbReference>
<dbReference type="RefSeq" id="WP_123844781.1">
    <property type="nucleotide sequence ID" value="NZ_RPDH01000001.1"/>
</dbReference>
<evidence type="ECO:0000313" key="13">
    <source>
        <dbReference type="Proteomes" id="UP000278351"/>
    </source>
</evidence>
<name>A0A3N4PWC2_9BACT</name>
<dbReference type="InterPro" id="IPR012932">
    <property type="entry name" value="VKOR"/>
</dbReference>
<keyword evidence="13" id="KW-1185">Reference proteome</keyword>
<feature type="transmembrane region" description="Helical" evidence="10">
    <location>
        <begin position="156"/>
        <end position="178"/>
    </location>
</feature>
<dbReference type="InterPro" id="IPR012336">
    <property type="entry name" value="Thioredoxin-like_fold"/>
</dbReference>
<keyword evidence="3 10" id="KW-0812">Transmembrane</keyword>
<dbReference type="GO" id="GO:0048038">
    <property type="term" value="F:quinone binding"/>
    <property type="evidence" value="ECO:0007669"/>
    <property type="project" value="UniProtKB-KW"/>
</dbReference>
<evidence type="ECO:0000256" key="9">
    <source>
        <dbReference type="ARBA" id="ARBA00023284"/>
    </source>
</evidence>
<dbReference type="SUPFAM" id="SSF52833">
    <property type="entry name" value="Thioredoxin-like"/>
    <property type="match status" value="1"/>
</dbReference>
<dbReference type="PROSITE" id="PS50990">
    <property type="entry name" value="PEPTIDASE_C39"/>
    <property type="match status" value="1"/>
</dbReference>
<dbReference type="Pfam" id="PF03412">
    <property type="entry name" value="Peptidase_C39"/>
    <property type="match status" value="1"/>
</dbReference>
<keyword evidence="8" id="KW-1015">Disulfide bond</keyword>
<evidence type="ECO:0000256" key="6">
    <source>
        <dbReference type="ARBA" id="ARBA00023002"/>
    </source>
</evidence>
<dbReference type="Gene3D" id="1.20.1440.130">
    <property type="entry name" value="VKOR domain"/>
    <property type="match status" value="1"/>
</dbReference>
<dbReference type="CDD" id="cd12921">
    <property type="entry name" value="VKOR_4"/>
    <property type="match status" value="1"/>
</dbReference>
<dbReference type="OrthoDB" id="1100563at2"/>
<evidence type="ECO:0000313" key="12">
    <source>
        <dbReference type="EMBL" id="RPE12276.1"/>
    </source>
</evidence>
<keyword evidence="9" id="KW-0676">Redox-active center</keyword>
<evidence type="ECO:0000259" key="11">
    <source>
        <dbReference type="PROSITE" id="PS50990"/>
    </source>
</evidence>
<dbReference type="InterPro" id="IPR038354">
    <property type="entry name" value="VKOR_sf"/>
</dbReference>
<dbReference type="InterPro" id="IPR005074">
    <property type="entry name" value="Peptidase_C39"/>
</dbReference>
<feature type="transmembrane region" description="Helical" evidence="10">
    <location>
        <begin position="190"/>
        <end position="209"/>
    </location>
</feature>
<reference evidence="12 13" key="1">
    <citation type="submission" date="2018-11" db="EMBL/GenBank/DDBJ databases">
        <title>Chitinophaga lutea sp.nov., isolate from arsenic contaminated soil.</title>
        <authorList>
            <person name="Zong Y."/>
        </authorList>
    </citation>
    <scope>NUCLEOTIDE SEQUENCE [LARGE SCALE GENOMIC DNA]</scope>
    <source>
        <strain evidence="12 13">ZY74</strain>
    </source>
</reference>
<keyword evidence="5 10" id="KW-1133">Transmembrane helix</keyword>
<dbReference type="GO" id="GO:0005524">
    <property type="term" value="F:ATP binding"/>
    <property type="evidence" value="ECO:0007669"/>
    <property type="project" value="InterPro"/>
</dbReference>
<organism evidence="12 13">
    <name type="scientific">Chitinophaga lutea</name>
    <dbReference type="NCBI Taxonomy" id="2488634"/>
    <lineage>
        <taxon>Bacteria</taxon>
        <taxon>Pseudomonadati</taxon>
        <taxon>Bacteroidota</taxon>
        <taxon>Chitinophagia</taxon>
        <taxon>Chitinophagales</taxon>
        <taxon>Chitinophagaceae</taxon>
        <taxon>Chitinophaga</taxon>
    </lineage>
</organism>
<dbReference type="GO" id="GO:0008233">
    <property type="term" value="F:peptidase activity"/>
    <property type="evidence" value="ECO:0007669"/>
    <property type="project" value="InterPro"/>
</dbReference>
<dbReference type="Pfam" id="PF13462">
    <property type="entry name" value="Thioredoxin_4"/>
    <property type="match status" value="1"/>
</dbReference>
<evidence type="ECO:0000256" key="1">
    <source>
        <dbReference type="ARBA" id="ARBA00004141"/>
    </source>
</evidence>
<keyword evidence="4" id="KW-0874">Quinone</keyword>
<feature type="transmembrane region" description="Helical" evidence="10">
    <location>
        <begin position="298"/>
        <end position="321"/>
    </location>
</feature>
<sequence length="549" mass="60823">MNSFLKKLFEPKSNGPEIAMLLLRELNVPVTATTLTKELEEHPNYNSLLSISDVLNRFGVDNLAARFDGDKLFALPTPFIVQLKGMKSGRDYFSIVKKMEGDNIHYYEPTNYKWNVSKADNFLARYKGVALLAEAGAFAGEKDFVKKAKEEKRKRGLYWLVMLFLPLVLCIAGITGFMQHGAAVWPSLGYGLLALGGVSVGFLLLWYELDQHNPALQQICGIGKKTNCGAILQSGAATIGGVSWSVIGFSYFAGNLLLLLFGGLQNIQALAVLGWLSMLALPYVFFSLYYQWRIARQWCVLCLCAQAILVLQSVIFIASGWPGAFPVAEIGPGWIPLVLLAYGAPFMAVNALLPVFKKAKESKENKDNLQRLKHNPQIFDALLVKQKRMAVPPDGLGIVLGNPAAPHKIIKVCNPYCGPCARAHAPIEELLENNPNVQLQIIFTASNREGDTAAAPVKHLLAISEQSKGNEEVIKKGLDDWYLADIKDYEKFAAKHPISGESKQEHKIDAMRRWCEETGISFTPTFFVNGYQLPDIYSAGDLKHFLTNH</sequence>
<evidence type="ECO:0000256" key="8">
    <source>
        <dbReference type="ARBA" id="ARBA00023157"/>
    </source>
</evidence>
<proteinExistence type="inferred from homology"/>
<comment type="caution">
    <text evidence="12">The sequence shown here is derived from an EMBL/GenBank/DDBJ whole genome shotgun (WGS) entry which is preliminary data.</text>
</comment>
<keyword evidence="7 10" id="KW-0472">Membrane</keyword>
<evidence type="ECO:0000256" key="5">
    <source>
        <dbReference type="ARBA" id="ARBA00022989"/>
    </source>
</evidence>
<feature type="domain" description="Peptidase C39" evidence="11">
    <location>
        <begin position="8"/>
        <end position="133"/>
    </location>
</feature>
<protein>
    <submittedName>
        <fullName evidence="12">Vitamin K epoxide reductase</fullName>
    </submittedName>
</protein>
<dbReference type="Gene3D" id="3.90.70.10">
    <property type="entry name" value="Cysteine proteinases"/>
    <property type="match status" value="1"/>
</dbReference>
<dbReference type="AlphaFoldDB" id="A0A3N4PWC2"/>
<accession>A0A3N4PWC2</accession>
<evidence type="ECO:0000256" key="7">
    <source>
        <dbReference type="ARBA" id="ARBA00023136"/>
    </source>
</evidence>
<feature type="transmembrane region" description="Helical" evidence="10">
    <location>
        <begin position="267"/>
        <end position="286"/>
    </location>
</feature>
<evidence type="ECO:0000256" key="10">
    <source>
        <dbReference type="SAM" id="Phobius"/>
    </source>
</evidence>
<dbReference type="Pfam" id="PF07884">
    <property type="entry name" value="VKOR"/>
    <property type="match status" value="1"/>
</dbReference>
<dbReference type="GO" id="GO:0016491">
    <property type="term" value="F:oxidoreductase activity"/>
    <property type="evidence" value="ECO:0007669"/>
    <property type="project" value="UniProtKB-KW"/>
</dbReference>
<evidence type="ECO:0000256" key="3">
    <source>
        <dbReference type="ARBA" id="ARBA00022692"/>
    </source>
</evidence>
<dbReference type="GO" id="GO:0006508">
    <property type="term" value="P:proteolysis"/>
    <property type="evidence" value="ECO:0007669"/>
    <property type="project" value="InterPro"/>
</dbReference>
<feature type="transmembrane region" description="Helical" evidence="10">
    <location>
        <begin position="230"/>
        <end position="261"/>
    </location>
</feature>
<dbReference type="GO" id="GO:0016020">
    <property type="term" value="C:membrane"/>
    <property type="evidence" value="ECO:0007669"/>
    <property type="project" value="UniProtKB-SubCell"/>
</dbReference>
<feature type="transmembrane region" description="Helical" evidence="10">
    <location>
        <begin position="333"/>
        <end position="356"/>
    </location>
</feature>